<feature type="region of interest" description="Disordered" evidence="4">
    <location>
        <begin position="20"/>
        <end position="46"/>
    </location>
</feature>
<dbReference type="PROSITE" id="PS50985">
    <property type="entry name" value="GRAS"/>
    <property type="match status" value="1"/>
</dbReference>
<evidence type="ECO:0000256" key="2">
    <source>
        <dbReference type="ARBA" id="ARBA00023163"/>
    </source>
</evidence>
<dbReference type="Pfam" id="PF03514">
    <property type="entry name" value="GRAS"/>
    <property type="match status" value="1"/>
</dbReference>
<reference evidence="5" key="1">
    <citation type="submission" date="2020-07" db="EMBL/GenBank/DDBJ databases">
        <title>Genome sequence and genetic diversity analysis of an under-domesticated orphan crop, white fonio (Digitaria exilis).</title>
        <authorList>
            <person name="Bennetzen J.L."/>
            <person name="Chen S."/>
            <person name="Ma X."/>
            <person name="Wang X."/>
            <person name="Yssel A.E.J."/>
            <person name="Chaluvadi S.R."/>
            <person name="Johnson M."/>
            <person name="Gangashetty P."/>
            <person name="Hamidou F."/>
            <person name="Sanogo M.D."/>
            <person name="Zwaenepoel A."/>
            <person name="Wallace J."/>
            <person name="Van De Peer Y."/>
            <person name="Van Deynze A."/>
        </authorList>
    </citation>
    <scope>NUCLEOTIDE SEQUENCE</scope>
    <source>
        <tissue evidence="5">Leaves</tissue>
    </source>
</reference>
<protein>
    <recommendedName>
        <fullName evidence="7">Scarecrow-like protein 8</fullName>
    </recommendedName>
</protein>
<feature type="region of interest" description="SAW" evidence="3">
    <location>
        <begin position="573"/>
        <end position="647"/>
    </location>
</feature>
<keyword evidence="6" id="KW-1185">Reference proteome</keyword>
<evidence type="ECO:0008006" key="7">
    <source>
        <dbReference type="Google" id="ProtNLM"/>
    </source>
</evidence>
<comment type="similarity">
    <text evidence="3">Belongs to the GRAS family.</text>
</comment>
<accession>A0A835FMS2</accession>
<evidence type="ECO:0000256" key="4">
    <source>
        <dbReference type="SAM" id="MobiDB-lite"/>
    </source>
</evidence>
<keyword evidence="1" id="KW-0805">Transcription regulation</keyword>
<keyword evidence="2" id="KW-0804">Transcription</keyword>
<dbReference type="EMBL" id="JACEFO010000500">
    <property type="protein sequence ID" value="KAF8768612.1"/>
    <property type="molecule type" value="Genomic_DNA"/>
</dbReference>
<dbReference type="Proteomes" id="UP000636709">
    <property type="component" value="Unassembled WGS sequence"/>
</dbReference>
<dbReference type="OrthoDB" id="677896at2759"/>
<evidence type="ECO:0000313" key="5">
    <source>
        <dbReference type="EMBL" id="KAF8768612.1"/>
    </source>
</evidence>
<evidence type="ECO:0000313" key="6">
    <source>
        <dbReference type="Proteomes" id="UP000636709"/>
    </source>
</evidence>
<dbReference type="PANTHER" id="PTHR31636">
    <property type="entry name" value="OSJNBA0084A10.13 PROTEIN-RELATED"/>
    <property type="match status" value="1"/>
</dbReference>
<feature type="region of interest" description="Leucine repeat II (LRII)" evidence="3">
    <location>
        <begin position="436"/>
        <end position="468"/>
    </location>
</feature>
<gene>
    <name evidence="5" type="ORF">HU200_007162</name>
</gene>
<name>A0A835FMS2_9POAL</name>
<feature type="compositionally biased region" description="Polar residues" evidence="4">
    <location>
        <begin position="235"/>
        <end position="248"/>
    </location>
</feature>
<evidence type="ECO:0000256" key="1">
    <source>
        <dbReference type="ARBA" id="ARBA00023015"/>
    </source>
</evidence>
<sequence>MDPAGTPWCDPRRGYSYGYGVGSAAQAPSTMRQPQQQQQREEAAAMATGGVLKRTVAEMEQLQQALYLRAVRQRVAAQGQAAHPPIDIGAVLARAAAARGPGFSGPPSAGFAAGISPQPSSTLSSLTTASRMAAPPPQYQPMQQLLQQQRQRQMVPAPRQAAQAVSMGPAARPATAREMVLLQELEKQLLGDDDDGEAEAAGSACGSTVTSASAWGDTMRELNNSIAALPSIPMASSATNNRNNTVPISRSPPAESTSSSTASSTASSSPPTTSASSRQLLSEAAAAVAEGNLTAASAHLAVLKANANPRGDAEQRLVAMMASALSSRIGIGVPPSSSQAQHLADLCGARQRAACQLLHDVSPCFGLALHGANLAILDAMADHRAIHLIDFDVSVAQHMALIQALATRRRPCLLKVTAVADPTSPFTRAMTDALAATALRLKRHAQQAGVEFRFRAVRCQPCEVDASRLGCEPGEAVAVNLAFFLSRVPDESVSPANPRDELLRRVRALGPRVVTLVEQEVNTNTAPMAARFADACAHYGAVLESLDATMARDSEHRAMAEEALGNKAANAVAREGADRVERCEVFGKWRARFGMAGLRPVAIGQGIADRVKARLGQARPGFDVKVDSGRLGVGWMGRVVTVASAWR</sequence>
<feature type="region of interest" description="Disordered" evidence="4">
    <location>
        <begin position="235"/>
        <end position="278"/>
    </location>
</feature>
<comment type="caution">
    <text evidence="5">The sequence shown here is derived from an EMBL/GenBank/DDBJ whole genome shotgun (WGS) entry which is preliminary data.</text>
</comment>
<dbReference type="AlphaFoldDB" id="A0A835FMS2"/>
<feature type="compositionally biased region" description="Low complexity" evidence="4">
    <location>
        <begin position="251"/>
        <end position="277"/>
    </location>
</feature>
<evidence type="ECO:0000256" key="3">
    <source>
        <dbReference type="PROSITE-ProRule" id="PRU01191"/>
    </source>
</evidence>
<comment type="caution">
    <text evidence="3">Lacks conserved residue(s) required for the propagation of feature annotation.</text>
</comment>
<feature type="region of interest" description="Disordered" evidence="4">
    <location>
        <begin position="109"/>
        <end position="133"/>
    </location>
</feature>
<organism evidence="5 6">
    <name type="scientific">Digitaria exilis</name>
    <dbReference type="NCBI Taxonomy" id="1010633"/>
    <lineage>
        <taxon>Eukaryota</taxon>
        <taxon>Viridiplantae</taxon>
        <taxon>Streptophyta</taxon>
        <taxon>Embryophyta</taxon>
        <taxon>Tracheophyta</taxon>
        <taxon>Spermatophyta</taxon>
        <taxon>Magnoliopsida</taxon>
        <taxon>Liliopsida</taxon>
        <taxon>Poales</taxon>
        <taxon>Poaceae</taxon>
        <taxon>PACMAD clade</taxon>
        <taxon>Panicoideae</taxon>
        <taxon>Panicodae</taxon>
        <taxon>Paniceae</taxon>
        <taxon>Anthephorinae</taxon>
        <taxon>Digitaria</taxon>
    </lineage>
</organism>
<proteinExistence type="inferred from homology"/>
<dbReference type="InterPro" id="IPR005202">
    <property type="entry name" value="TF_GRAS"/>
</dbReference>